<feature type="compositionally biased region" description="Polar residues" evidence="1">
    <location>
        <begin position="370"/>
        <end position="379"/>
    </location>
</feature>
<dbReference type="CDD" id="cd00038">
    <property type="entry name" value="CAP_ED"/>
    <property type="match status" value="1"/>
</dbReference>
<dbReference type="PANTHER" id="PTHR47823:SF9">
    <property type="entry name" value="CHROMOSOME UNDETERMINED SCAFFOLD_10, WHOLE GENOME SHOTGUN SEQUENCE"/>
    <property type="match status" value="1"/>
</dbReference>
<feature type="compositionally biased region" description="Low complexity" evidence="1">
    <location>
        <begin position="475"/>
        <end position="488"/>
    </location>
</feature>
<dbReference type="Gene3D" id="1.10.287.70">
    <property type="match status" value="1"/>
</dbReference>
<dbReference type="Pfam" id="PF00027">
    <property type="entry name" value="cNMP_binding"/>
    <property type="match status" value="1"/>
</dbReference>
<reference evidence="3" key="1">
    <citation type="submission" date="2022-07" db="EMBL/GenBank/DDBJ databases">
        <title>Genome analysis of Parmales, a sister group of diatoms, reveals the evolutionary specialization of diatoms from phago-mixotrophs to photoautotrophs.</title>
        <authorList>
            <person name="Ban H."/>
            <person name="Sato S."/>
            <person name="Yoshikawa S."/>
            <person name="Kazumasa Y."/>
            <person name="Nakamura Y."/>
            <person name="Ichinomiya M."/>
            <person name="Saitoh K."/>
            <person name="Sato N."/>
            <person name="Blanc-Mathieu R."/>
            <person name="Endo H."/>
            <person name="Kuwata A."/>
            <person name="Ogata H."/>
        </authorList>
    </citation>
    <scope>NUCLEOTIDE SEQUENCE</scope>
</reference>
<organism evidence="3 4">
    <name type="scientific">Triparma retinervis</name>
    <dbReference type="NCBI Taxonomy" id="2557542"/>
    <lineage>
        <taxon>Eukaryota</taxon>
        <taxon>Sar</taxon>
        <taxon>Stramenopiles</taxon>
        <taxon>Ochrophyta</taxon>
        <taxon>Bolidophyceae</taxon>
        <taxon>Parmales</taxon>
        <taxon>Triparmaceae</taxon>
        <taxon>Triparma</taxon>
    </lineage>
</organism>
<gene>
    <name evidence="3" type="ORF">TrRE_jg11934</name>
</gene>
<feature type="compositionally biased region" description="Acidic residues" evidence="1">
    <location>
        <begin position="449"/>
        <end position="464"/>
    </location>
</feature>
<feature type="compositionally biased region" description="Basic and acidic residues" evidence="1">
    <location>
        <begin position="380"/>
        <end position="394"/>
    </location>
</feature>
<evidence type="ECO:0000313" key="4">
    <source>
        <dbReference type="Proteomes" id="UP001165082"/>
    </source>
</evidence>
<dbReference type="InterPro" id="IPR013099">
    <property type="entry name" value="K_chnl_dom"/>
</dbReference>
<feature type="compositionally biased region" description="Basic and acidic residues" evidence="1">
    <location>
        <begin position="438"/>
        <end position="448"/>
    </location>
</feature>
<dbReference type="SMART" id="SM00100">
    <property type="entry name" value="cNMP"/>
    <property type="match status" value="1"/>
</dbReference>
<dbReference type="InterPro" id="IPR018490">
    <property type="entry name" value="cNMP-bd_dom_sf"/>
</dbReference>
<dbReference type="SUPFAM" id="SSF51206">
    <property type="entry name" value="cAMP-binding domain-like"/>
    <property type="match status" value="1"/>
</dbReference>
<dbReference type="PROSITE" id="PS50042">
    <property type="entry name" value="CNMP_BINDING_3"/>
    <property type="match status" value="1"/>
</dbReference>
<feature type="compositionally biased region" description="Basic and acidic residues" evidence="1">
    <location>
        <begin position="407"/>
        <end position="423"/>
    </location>
</feature>
<dbReference type="Gene3D" id="2.60.120.10">
    <property type="entry name" value="Jelly Rolls"/>
    <property type="match status" value="1"/>
</dbReference>
<proteinExistence type="predicted"/>
<dbReference type="PANTHER" id="PTHR47823">
    <property type="entry name" value="ION_TRANS DOMAIN-CONTAINING PROTEIN"/>
    <property type="match status" value="1"/>
</dbReference>
<dbReference type="Proteomes" id="UP001165082">
    <property type="component" value="Unassembled WGS sequence"/>
</dbReference>
<keyword evidence="4" id="KW-1185">Reference proteome</keyword>
<feature type="region of interest" description="Disordered" evidence="1">
    <location>
        <begin position="610"/>
        <end position="659"/>
    </location>
</feature>
<dbReference type="Pfam" id="PF07885">
    <property type="entry name" value="Ion_trans_2"/>
    <property type="match status" value="1"/>
</dbReference>
<dbReference type="AlphaFoldDB" id="A0A9W6ZG09"/>
<evidence type="ECO:0000259" key="2">
    <source>
        <dbReference type="PROSITE" id="PS50042"/>
    </source>
</evidence>
<dbReference type="InterPro" id="IPR000595">
    <property type="entry name" value="cNMP-bd_dom"/>
</dbReference>
<feature type="region of interest" description="Disordered" evidence="1">
    <location>
        <begin position="362"/>
        <end position="394"/>
    </location>
</feature>
<feature type="compositionally biased region" description="Basic and acidic residues" evidence="1">
    <location>
        <begin position="619"/>
        <end position="637"/>
    </location>
</feature>
<protein>
    <recommendedName>
        <fullName evidence="2">Cyclic nucleotide-binding domain-containing protein</fullName>
    </recommendedName>
</protein>
<feature type="domain" description="Cyclic nucleotide-binding" evidence="2">
    <location>
        <begin position="212"/>
        <end position="278"/>
    </location>
</feature>
<sequence length="659" mass="73555">MLACTFFMVSKYDFEQTFELGNYELEEFGGDNGTDSGAKYKVVDSNGDDVDVQNWIIADALIDPQLIFTMSENPVSSDVMSAYLTSMYFAYSTLTTVGYGDISAHTDIERSIAILSLISGSVIYAVLVGFVNNLVDNSDVKETEYQQRLTAINSFMSNHHLPNELRNRVRRYMELDHNAAHHDIKLLEYLSPMLQREAIMHMNRHFVQDVPFLQDADSIFVWCVLERMIVIVCVQKEYILVEGQVIEAMHIIKSGKVDVIDKAGQTIKTYTQGSFFGENCGQTEKKYAKHSFRAKVDMEICLISQEDLLALLEAFEDFKETLDVISTARDLHDRRESKAMKERMDKMMKHTGMMARAVTPPHGKEWETMGMSNPTGRRSSTSERAKSPSARRDLLDGLGADLKSFREMEMKGEKQKQDIEFRRSLTMIKPEEAMAEAAAKEREKRNREEEDNSEDSESSDSDKDESDKEVEMIISTKSAASVPSESSSRLNIARRRRNSHERKVSVLGDMVGTRGVPGGGVSRATLAVGMRGGAHKTPPPGTRRVSVSESVGGIGGASLAQFARAHGGHSNERETRGGIEVLMTGQERILDMFEDLIKRVEKVEEMVTPKLNPRSLSDVAEHTEKTGGGEKRGRGESDIELDTMLKNMKGEGDDGGGGE</sequence>
<dbReference type="InterPro" id="IPR014710">
    <property type="entry name" value="RmlC-like_jellyroll"/>
</dbReference>
<dbReference type="EMBL" id="BRXZ01000651">
    <property type="protein sequence ID" value="GMH49839.1"/>
    <property type="molecule type" value="Genomic_DNA"/>
</dbReference>
<comment type="caution">
    <text evidence="3">The sequence shown here is derived from an EMBL/GenBank/DDBJ whole genome shotgun (WGS) entry which is preliminary data.</text>
</comment>
<dbReference type="SUPFAM" id="SSF81324">
    <property type="entry name" value="Voltage-gated potassium channels"/>
    <property type="match status" value="1"/>
</dbReference>
<name>A0A9W6ZG09_9STRA</name>
<evidence type="ECO:0000313" key="3">
    <source>
        <dbReference type="EMBL" id="GMH49839.1"/>
    </source>
</evidence>
<accession>A0A9W6ZG09</accession>
<dbReference type="Gene3D" id="1.10.287.630">
    <property type="entry name" value="Helix hairpin bin"/>
    <property type="match status" value="1"/>
</dbReference>
<dbReference type="OrthoDB" id="421226at2759"/>
<evidence type="ECO:0000256" key="1">
    <source>
        <dbReference type="SAM" id="MobiDB-lite"/>
    </source>
</evidence>
<feature type="region of interest" description="Disordered" evidence="1">
    <location>
        <begin position="407"/>
        <end position="505"/>
    </location>
</feature>